<dbReference type="Gene3D" id="1.20.1440.60">
    <property type="entry name" value="23S rRNA-intervening sequence"/>
    <property type="match status" value="1"/>
</dbReference>
<dbReference type="Pfam" id="PF05635">
    <property type="entry name" value="23S_rRNA_IVP"/>
    <property type="match status" value="1"/>
</dbReference>
<dbReference type="Proteomes" id="UP000256779">
    <property type="component" value="Unassembled WGS sequence"/>
</dbReference>
<evidence type="ECO:0000313" key="2">
    <source>
        <dbReference type="Proteomes" id="UP000256779"/>
    </source>
</evidence>
<keyword evidence="2" id="KW-1185">Reference proteome</keyword>
<dbReference type="CDD" id="cd16377">
    <property type="entry name" value="23S_rRNA_IVP_like"/>
    <property type="match status" value="1"/>
</dbReference>
<reference evidence="1 2" key="1">
    <citation type="submission" date="2018-07" db="EMBL/GenBank/DDBJ databases">
        <title>Genomic Encyclopedia of Type Strains, Phase IV (KMG-IV): sequencing the most valuable type-strain genomes for metagenomic binning, comparative biology and taxonomic classification.</title>
        <authorList>
            <person name="Goeker M."/>
        </authorList>
    </citation>
    <scope>NUCLEOTIDE SEQUENCE [LARGE SCALE GENOMIC DNA]</scope>
    <source>
        <strain evidence="1 2">DSM 4134</strain>
    </source>
</reference>
<evidence type="ECO:0000313" key="1">
    <source>
        <dbReference type="EMBL" id="RED94127.1"/>
    </source>
</evidence>
<gene>
    <name evidence="1" type="ORF">C7460_12268</name>
</gene>
<dbReference type="InterPro" id="IPR036583">
    <property type="entry name" value="23S_rRNA_IVS_sf"/>
</dbReference>
<protein>
    <submittedName>
        <fullName evidence="1">Four helix bundle protein</fullName>
    </submittedName>
</protein>
<accession>A0A3D9KZX1</accession>
<dbReference type="EMBL" id="QREG01000022">
    <property type="protein sequence ID" value="RED94127.1"/>
    <property type="molecule type" value="Genomic_DNA"/>
</dbReference>
<organism evidence="1 2">
    <name type="scientific">Marinoscillum furvescens DSM 4134</name>
    <dbReference type="NCBI Taxonomy" id="1122208"/>
    <lineage>
        <taxon>Bacteria</taxon>
        <taxon>Pseudomonadati</taxon>
        <taxon>Bacteroidota</taxon>
        <taxon>Cytophagia</taxon>
        <taxon>Cytophagales</taxon>
        <taxon>Reichenbachiellaceae</taxon>
        <taxon>Marinoscillum</taxon>
    </lineage>
</organism>
<comment type="caution">
    <text evidence="1">The sequence shown here is derived from an EMBL/GenBank/DDBJ whole genome shotgun (WGS) entry which is preliminary data.</text>
</comment>
<dbReference type="InterPro" id="IPR012657">
    <property type="entry name" value="23S_rRNA-intervening_sequence"/>
</dbReference>
<dbReference type="PANTHER" id="PTHR38471">
    <property type="entry name" value="FOUR HELIX BUNDLE PROTEIN"/>
    <property type="match status" value="1"/>
</dbReference>
<dbReference type="PANTHER" id="PTHR38471:SF2">
    <property type="entry name" value="FOUR HELIX BUNDLE PROTEIN"/>
    <property type="match status" value="1"/>
</dbReference>
<sequence length="118" mass="13555">MHNFKELKIWQKGIQLAVDLYKHSESFPDTEKFGLTSQMRRCAVSIPSNIAEGCGRKTDKDLSKFLAHSLGSQYELETQLIISKEIQILDNESFESLTSELNEIQKMTRTLIKKFSNV</sequence>
<dbReference type="NCBIfam" id="TIGR02436">
    <property type="entry name" value="four helix bundle protein"/>
    <property type="match status" value="1"/>
</dbReference>
<dbReference type="SUPFAM" id="SSF158446">
    <property type="entry name" value="IVS-encoded protein-like"/>
    <property type="match status" value="1"/>
</dbReference>
<name>A0A3D9KZX1_MARFU</name>
<dbReference type="RefSeq" id="WP_115869723.1">
    <property type="nucleotide sequence ID" value="NZ_QREG01000022.1"/>
</dbReference>
<dbReference type="AlphaFoldDB" id="A0A3D9KZX1"/>
<proteinExistence type="predicted"/>
<dbReference type="OrthoDB" id="9811959at2"/>